<feature type="region of interest" description="Disordered" evidence="8">
    <location>
        <begin position="1"/>
        <end position="29"/>
    </location>
</feature>
<dbReference type="EMBL" id="CP134185">
    <property type="protein sequence ID" value="WPA98355.1"/>
    <property type="molecule type" value="Genomic_DNA"/>
</dbReference>
<evidence type="ECO:0000313" key="13">
    <source>
        <dbReference type="Proteomes" id="UP001302367"/>
    </source>
</evidence>
<evidence type="ECO:0000313" key="12">
    <source>
        <dbReference type="Proteomes" id="UP000230605"/>
    </source>
</evidence>
<dbReference type="GO" id="GO:0006511">
    <property type="term" value="P:ubiquitin-dependent protein catabolic process"/>
    <property type="evidence" value="ECO:0007669"/>
    <property type="project" value="UniProtKB-UniRule"/>
</dbReference>
<proteinExistence type="inferred from homology"/>
<comment type="catalytic activity">
    <reaction evidence="1 6 7">
        <text>Thiol-dependent hydrolysis of ester, thioester, amide, peptide and isopeptide bonds formed by the C-terminal Gly of ubiquitin (a 76-residue protein attached to proteins as an intracellular targeting signal).</text>
        <dbReference type="EC" id="3.4.19.12"/>
    </reaction>
</comment>
<feature type="compositionally biased region" description="Polar residues" evidence="8">
    <location>
        <begin position="234"/>
        <end position="259"/>
    </location>
</feature>
<feature type="domain" description="UCH catalytic" evidence="9">
    <location>
        <begin position="36"/>
        <end position="396"/>
    </location>
</feature>
<dbReference type="Gene3D" id="3.40.532.10">
    <property type="entry name" value="Peptidase C12, ubiquitin carboxyl-terminal hydrolase"/>
    <property type="match status" value="1"/>
</dbReference>
<dbReference type="InterPro" id="IPR036959">
    <property type="entry name" value="Peptidase_C12_UCH_sf"/>
</dbReference>
<dbReference type="PROSITE" id="PS52048">
    <property type="entry name" value="UCH_DOMAIN"/>
    <property type="match status" value="1"/>
</dbReference>
<dbReference type="AlphaFoldDB" id="A0A2G5HXC5"/>
<evidence type="ECO:0000256" key="7">
    <source>
        <dbReference type="RuleBase" id="RU361215"/>
    </source>
</evidence>
<dbReference type="EC" id="3.4.19.12" evidence="7"/>
<organism evidence="10 12">
    <name type="scientific">Cercospora beticola</name>
    <name type="common">Sugarbeet leaf spot fungus</name>
    <dbReference type="NCBI Taxonomy" id="122368"/>
    <lineage>
        <taxon>Eukaryota</taxon>
        <taxon>Fungi</taxon>
        <taxon>Dikarya</taxon>
        <taxon>Ascomycota</taxon>
        <taxon>Pezizomycotina</taxon>
        <taxon>Dothideomycetes</taxon>
        <taxon>Dothideomycetidae</taxon>
        <taxon>Mycosphaerellales</taxon>
        <taxon>Mycosphaerellaceae</taxon>
        <taxon>Cercospora</taxon>
    </lineage>
</organism>
<sequence>MPPKRGKKRKHQETTNGDGTNGNVALAPPDRDAWEGWVEMESEPAFFNVMLKEMGVRGAKVQEVLSIDEEGLAMLPRPVHALIFLFRYRTQDEQDQYTGAPQKHIWFANQVPDFACATIATLNIVNNIPGLQMGKELREFRELTKDIDPIERGREINRFDFVRRIHNSFASENDILTADLHARGKIAKAKKKAAAEKAKATRQKNKVKDESDAEAPRRPTRAERASRTSRTPTIDTDASSTKPSKPTQNAVKSVKSSSEPDADGDFKLSGKGKARVTKLKGPRPPDSETEEDVEKQPRRSGRARKAPNRDVYVSEAPEVHQSGFHFIAYMPIGDHVWKLDGLDYHPHDMGSFGVGGNGADGGTGDWLHLVAPVLQDRMQIASDEGEHGFTLLAVVHDSILEDRQELCCNIKTLQTIDKRLDNVYDDWRNLDEVKLQWKAETLLGPSNEYDVFNFDIDQAKVPKDIADKLEGNDDLAHLIKLRQQSASRQTQIRSSMRDVKEAEERDVERAKHRRHDYGKFVRRWLGALADQGTLEDVLG</sequence>
<feature type="compositionally biased region" description="Basic residues" evidence="8">
    <location>
        <begin position="1"/>
        <end position="11"/>
    </location>
</feature>
<evidence type="ECO:0000256" key="2">
    <source>
        <dbReference type="ARBA" id="ARBA00022670"/>
    </source>
</evidence>
<dbReference type="PRINTS" id="PR00707">
    <property type="entry name" value="UBCTHYDRLASE"/>
</dbReference>
<dbReference type="EMBL" id="LKMD01000102">
    <property type="protein sequence ID" value="PIA97207.1"/>
    <property type="molecule type" value="Genomic_DNA"/>
</dbReference>
<dbReference type="Proteomes" id="UP000230605">
    <property type="component" value="Chromosome 2"/>
</dbReference>
<feature type="compositionally biased region" description="Polar residues" evidence="8">
    <location>
        <begin position="14"/>
        <end position="23"/>
    </location>
</feature>
<keyword evidence="13" id="KW-1185">Reference proteome</keyword>
<evidence type="ECO:0000313" key="10">
    <source>
        <dbReference type="EMBL" id="PIA97207.1"/>
    </source>
</evidence>
<dbReference type="PANTHER" id="PTHR10589:SF29">
    <property type="entry name" value="UBIQUITIN CARBOXYL-TERMINAL HYDROLASE"/>
    <property type="match status" value="1"/>
</dbReference>
<keyword evidence="5 6" id="KW-0788">Thiol protease</keyword>
<feature type="active site" description="Proton donor" evidence="6">
    <location>
        <position position="325"/>
    </location>
</feature>
<feature type="compositionally biased region" description="Basic and acidic residues" evidence="8">
    <location>
        <begin position="206"/>
        <end position="226"/>
    </location>
</feature>
<keyword evidence="3 6" id="KW-0833">Ubl conjugation pathway</keyword>
<evidence type="ECO:0000256" key="1">
    <source>
        <dbReference type="ARBA" id="ARBA00000707"/>
    </source>
</evidence>
<evidence type="ECO:0000256" key="4">
    <source>
        <dbReference type="ARBA" id="ARBA00022801"/>
    </source>
</evidence>
<keyword evidence="4 6" id="KW-0378">Hydrolase</keyword>
<dbReference type="Pfam" id="PF01088">
    <property type="entry name" value="Peptidase_C12"/>
    <property type="match status" value="1"/>
</dbReference>
<comment type="similarity">
    <text evidence="6 7">Belongs to the peptidase C12 family.</text>
</comment>
<name>A0A2G5HXC5_CERBT</name>
<accession>A0A2G5HXC5</accession>
<evidence type="ECO:0000256" key="3">
    <source>
        <dbReference type="ARBA" id="ARBA00022786"/>
    </source>
</evidence>
<dbReference type="InterPro" id="IPR038765">
    <property type="entry name" value="Papain-like_cys_pep_sf"/>
</dbReference>
<dbReference type="PANTHER" id="PTHR10589">
    <property type="entry name" value="UBIQUITIN CARBOXYL-TERMINAL HYDROLASE"/>
    <property type="match status" value="1"/>
</dbReference>
<dbReference type="GO" id="GO:0005737">
    <property type="term" value="C:cytoplasm"/>
    <property type="evidence" value="ECO:0007669"/>
    <property type="project" value="TreeGrafter"/>
</dbReference>
<evidence type="ECO:0000256" key="8">
    <source>
        <dbReference type="SAM" id="MobiDB-lite"/>
    </source>
</evidence>
<dbReference type="InterPro" id="IPR001578">
    <property type="entry name" value="Peptidase_C12_UCH"/>
</dbReference>
<feature type="site" description="Important for enzyme activity" evidence="6">
    <location>
        <position position="340"/>
    </location>
</feature>
<gene>
    <name evidence="10" type="ORF">CB0940_05773</name>
    <name evidence="11" type="ORF">RHO25_002967</name>
</gene>
<dbReference type="GO" id="GO:0004843">
    <property type="term" value="F:cysteine-type deubiquitinase activity"/>
    <property type="evidence" value="ECO:0007669"/>
    <property type="project" value="UniProtKB-UniRule"/>
</dbReference>
<protein>
    <recommendedName>
        <fullName evidence="7">Ubiquitin carboxyl-terminal hydrolase</fullName>
        <ecNumber evidence="7">3.4.19.12</ecNumber>
    </recommendedName>
</protein>
<evidence type="ECO:0000259" key="9">
    <source>
        <dbReference type="PROSITE" id="PS52048"/>
    </source>
</evidence>
<dbReference type="OrthoDB" id="1924260at2759"/>
<reference evidence="10 12" key="1">
    <citation type="submission" date="2015-10" db="EMBL/GenBank/DDBJ databases">
        <title>The cercosporin biosynthetic gene cluster was horizontally transferred to several fungal lineages and shown to be expanded in Cercospora beticola based on microsynteny with recipient genomes.</title>
        <authorList>
            <person name="De Jonge R."/>
            <person name="Ebert M.K."/>
            <person name="Suttle J.C."/>
            <person name="Jurick Ii W.M."/>
            <person name="Secor G.A."/>
            <person name="Thomma B.P."/>
            <person name="Van De Peer Y."/>
            <person name="Bolton M.D."/>
        </authorList>
    </citation>
    <scope>NUCLEOTIDE SEQUENCE [LARGE SCALE GENOMIC DNA]</scope>
    <source>
        <strain evidence="10 12">09-40</strain>
    </source>
</reference>
<evidence type="ECO:0000256" key="5">
    <source>
        <dbReference type="ARBA" id="ARBA00022807"/>
    </source>
</evidence>
<dbReference type="GO" id="GO:0016579">
    <property type="term" value="P:protein deubiquitination"/>
    <property type="evidence" value="ECO:0007669"/>
    <property type="project" value="TreeGrafter"/>
</dbReference>
<keyword evidence="2 6" id="KW-0645">Protease</keyword>
<feature type="active site" description="Nucleophile" evidence="6">
    <location>
        <position position="116"/>
    </location>
</feature>
<feature type="compositionally biased region" description="Basic residues" evidence="8">
    <location>
        <begin position="270"/>
        <end position="281"/>
    </location>
</feature>
<feature type="region of interest" description="Disordered" evidence="8">
    <location>
        <begin position="193"/>
        <end position="314"/>
    </location>
</feature>
<dbReference type="SUPFAM" id="SSF54001">
    <property type="entry name" value="Cysteine proteinases"/>
    <property type="match status" value="2"/>
</dbReference>
<evidence type="ECO:0000313" key="11">
    <source>
        <dbReference type="EMBL" id="WPA98355.1"/>
    </source>
</evidence>
<feature type="site" description="Transition state stabilizer" evidence="6">
    <location>
        <position position="110"/>
    </location>
</feature>
<reference evidence="11 13" key="2">
    <citation type="submission" date="2023-09" db="EMBL/GenBank/DDBJ databases">
        <title>Complete-Gapless Cercospora beticola genome.</title>
        <authorList>
            <person name="Wyatt N.A."/>
            <person name="Spanner R.E."/>
            <person name="Bolton M.D."/>
        </authorList>
    </citation>
    <scope>NUCLEOTIDE SEQUENCE [LARGE SCALE GENOMIC DNA]</scope>
    <source>
        <strain evidence="11">Cb09-40</strain>
    </source>
</reference>
<evidence type="ECO:0000256" key="6">
    <source>
        <dbReference type="PROSITE-ProRule" id="PRU01393"/>
    </source>
</evidence>
<dbReference type="Proteomes" id="UP001302367">
    <property type="component" value="Chromosome 2"/>
</dbReference>